<gene>
    <name evidence="11" type="ORF">EJB05_36211</name>
</gene>
<dbReference type="InterPro" id="IPR027417">
    <property type="entry name" value="P-loop_NTPase"/>
</dbReference>
<dbReference type="InterPro" id="IPR003395">
    <property type="entry name" value="RecF/RecN/SMC_N"/>
</dbReference>
<comment type="similarity">
    <text evidence="2">Belongs to the SMC family. SMC4 subfamily.</text>
</comment>
<sequence length="1154" mass="131866">MAMETSPPQSPGRAARPRLIINEMVLRNFKSYAGEQRIGPFHKSFSAVVGPNGSGKSNVMDAMLFVLGKHAKQMRLNKFSELIHNSPNHQNPDNAGVSVHFQEVIDLDDGNYRTVEGSDFVISRVAFRDNTSTYFINDRGSNLTEVTKLLKGKGIDLDSNRFLILQGEVEHISLMKPKGQGPHDEGFLEYLEDIIGTNQYAEKIKEAYMQLQVLNEKRIASVHMLKLAEKERDNIESAKNEAETYMLKELSLLKWQEKATKLASDDAASRVEQLHENVANIEVDIVSKREKIQQSSLTMKEIESIYNKHIKRQEDLENNTKACKDQFNEFKRKDVKLKEDLKHLKQKIKKLDDKVEKEMSKIDKATKEMEESSNLIPQLEGKIPVLQELFSEQDKVLQRIKETSQEETVRLRAELTQVRTELEPWENQIIEHKGRLDVTSAEKELMQQKYDGARVELTDAQNQIEAIKEKIKTKESYILELQEKINIHRSESYDARKAEQESLKQEEILVPMVHEARQKLVGIKSTRDSEKNQSSGLKAILQAKESNEIQGIYGRLGDLGAIDAKYDVAISTACPGLDYILVETVNSAQSCIELLRRRNRGEDTTCLILDKQIHLHEIKDKVETPEGVPRLFDLVKVKDEKLKLAFYNVLGNTLVANNLDQASRIAYGAAKEFSRVVTLDGELFEASGTMSGGGNKPKGGRMGTSIRESVSEEAIRNADNDLNKLVVELNGLRVKANDAKKRYLSLEEAISRFEMELAKARKEASELQQKLEDARGHVLKNQEIKVAKIQYELDKTNSEINRYRVHVTTCERVLRNLTKSTEDSKKEKEELIAEKEKMVLIIKEKKAIVFQEDYMKAQEMMEKHIDELEKTKDEYDELKKAMDELRASEVDAEYKLQDTNRLAKEWETKVKAFRKRLDDIQTNLVKHMDQIQKDAIDPEKFKVILGGEQNSECDMKRAMEMVALLEAQLKDLSPNLDSIAEYRAKARLYSERVDELNAITQEHDDLKKLYAGLKKRRHIITLGGDAELELVDSHSPFSEGIVFSVRPPKKSWKNIANLSGGEKTLSSLALVFALHHYKPTPLYVMDEIDVALDFRNVSIVGHYLKDRTKDAQFIIISLRNDMFELADRLVGIYKTDNCTKSITIDPRSFAELKV</sequence>
<feature type="coiled-coil region" evidence="9">
    <location>
        <begin position="979"/>
        <end position="1016"/>
    </location>
</feature>
<dbReference type="Proteomes" id="UP000324897">
    <property type="component" value="Chromosome 7"/>
</dbReference>
<name>A0A5J9U949_9POAL</name>
<evidence type="ECO:0000313" key="12">
    <source>
        <dbReference type="Proteomes" id="UP000324897"/>
    </source>
</evidence>
<dbReference type="EMBL" id="RWGY01000029">
    <property type="protein sequence ID" value="TVU20024.1"/>
    <property type="molecule type" value="Genomic_DNA"/>
</dbReference>
<dbReference type="InterPro" id="IPR024704">
    <property type="entry name" value="SMC"/>
</dbReference>
<dbReference type="GO" id="GO:0051321">
    <property type="term" value="P:meiotic cell cycle"/>
    <property type="evidence" value="ECO:0007669"/>
    <property type="project" value="UniProtKB-KW"/>
</dbReference>
<dbReference type="GO" id="GO:0005524">
    <property type="term" value="F:ATP binding"/>
    <property type="evidence" value="ECO:0007669"/>
    <property type="project" value="UniProtKB-KW"/>
</dbReference>
<dbReference type="SUPFAM" id="SSF52540">
    <property type="entry name" value="P-loop containing nucleoside triphosphate hydrolases"/>
    <property type="match status" value="1"/>
</dbReference>
<dbReference type="Gramene" id="TVU20024">
    <property type="protein sequence ID" value="TVU20024"/>
    <property type="gene ID" value="EJB05_36211"/>
</dbReference>
<evidence type="ECO:0000256" key="8">
    <source>
        <dbReference type="ARBA" id="ARBA00023254"/>
    </source>
</evidence>
<dbReference type="OrthoDB" id="5575062at2759"/>
<dbReference type="GO" id="GO:0016887">
    <property type="term" value="F:ATP hydrolysis activity"/>
    <property type="evidence" value="ECO:0007669"/>
    <property type="project" value="InterPro"/>
</dbReference>
<comment type="caution">
    <text evidence="11">The sequence shown here is derived from an EMBL/GenBank/DDBJ whole genome shotgun (WGS) entry which is preliminary data.</text>
</comment>
<feature type="coiled-coil region" evidence="9">
    <location>
        <begin position="225"/>
        <end position="406"/>
    </location>
</feature>
<evidence type="ECO:0000256" key="4">
    <source>
        <dbReference type="ARBA" id="ARBA00022840"/>
    </source>
</evidence>
<dbReference type="PANTHER" id="PTHR18937:SF172">
    <property type="entry name" value="STRUCTURAL MAINTENANCE OF CHROMOSOMES PROTEIN"/>
    <property type="match status" value="1"/>
</dbReference>
<keyword evidence="3" id="KW-0547">Nucleotide-binding</keyword>
<dbReference type="Gene3D" id="1.20.1060.20">
    <property type="match status" value="1"/>
</dbReference>
<dbReference type="SUPFAM" id="SSF75553">
    <property type="entry name" value="Smc hinge domain"/>
    <property type="match status" value="1"/>
</dbReference>
<dbReference type="GO" id="GO:0005634">
    <property type="term" value="C:nucleus"/>
    <property type="evidence" value="ECO:0007669"/>
    <property type="project" value="UniProtKB-SubCell"/>
</dbReference>
<dbReference type="InterPro" id="IPR036277">
    <property type="entry name" value="SMC_hinge_sf"/>
</dbReference>
<proteinExistence type="inferred from homology"/>
<keyword evidence="6" id="KW-0226">DNA condensation</keyword>
<keyword evidence="12" id="KW-1185">Reference proteome</keyword>
<dbReference type="Gene3D" id="3.30.70.1620">
    <property type="match status" value="1"/>
</dbReference>
<dbReference type="PIRSF" id="PIRSF005719">
    <property type="entry name" value="SMC"/>
    <property type="match status" value="1"/>
</dbReference>
<evidence type="ECO:0000256" key="3">
    <source>
        <dbReference type="ARBA" id="ARBA00022741"/>
    </source>
</evidence>
<dbReference type="SMART" id="SM00968">
    <property type="entry name" value="SMC_hinge"/>
    <property type="match status" value="1"/>
</dbReference>
<evidence type="ECO:0000256" key="1">
    <source>
        <dbReference type="ARBA" id="ARBA00004123"/>
    </source>
</evidence>
<keyword evidence="8" id="KW-0469">Meiosis</keyword>
<feature type="coiled-coil region" evidence="9">
    <location>
        <begin position="443"/>
        <end position="484"/>
    </location>
</feature>
<organism evidence="11 12">
    <name type="scientific">Eragrostis curvula</name>
    <name type="common">weeping love grass</name>
    <dbReference type="NCBI Taxonomy" id="38414"/>
    <lineage>
        <taxon>Eukaryota</taxon>
        <taxon>Viridiplantae</taxon>
        <taxon>Streptophyta</taxon>
        <taxon>Embryophyta</taxon>
        <taxon>Tracheophyta</taxon>
        <taxon>Spermatophyta</taxon>
        <taxon>Magnoliopsida</taxon>
        <taxon>Liliopsida</taxon>
        <taxon>Poales</taxon>
        <taxon>Poaceae</taxon>
        <taxon>PACMAD clade</taxon>
        <taxon>Chloridoideae</taxon>
        <taxon>Eragrostideae</taxon>
        <taxon>Eragrostidinae</taxon>
        <taxon>Eragrostis</taxon>
    </lineage>
</organism>
<dbReference type="FunFam" id="3.40.50.300:FF:000585">
    <property type="entry name" value="Structural maintenance of chromosomes 4"/>
    <property type="match status" value="1"/>
</dbReference>
<dbReference type="Pfam" id="PF02463">
    <property type="entry name" value="SMC_N"/>
    <property type="match status" value="1"/>
</dbReference>
<feature type="coiled-coil region" evidence="9">
    <location>
        <begin position="715"/>
        <end position="923"/>
    </location>
</feature>
<evidence type="ECO:0000256" key="9">
    <source>
        <dbReference type="SAM" id="Coils"/>
    </source>
</evidence>
<evidence type="ECO:0000256" key="6">
    <source>
        <dbReference type="ARBA" id="ARBA00023067"/>
    </source>
</evidence>
<keyword evidence="4" id="KW-0067">ATP-binding</keyword>
<dbReference type="GO" id="GO:0000796">
    <property type="term" value="C:condensin complex"/>
    <property type="evidence" value="ECO:0007669"/>
    <property type="project" value="TreeGrafter"/>
</dbReference>
<keyword evidence="7" id="KW-0539">Nucleus</keyword>
<accession>A0A5J9U949</accession>
<evidence type="ECO:0000256" key="2">
    <source>
        <dbReference type="ARBA" id="ARBA00006005"/>
    </source>
</evidence>
<comment type="subcellular location">
    <subcellularLocation>
        <location evidence="1">Nucleus</location>
    </subcellularLocation>
</comment>
<protein>
    <recommendedName>
        <fullName evidence="10">SMC hinge domain-containing protein</fullName>
    </recommendedName>
</protein>
<evidence type="ECO:0000256" key="7">
    <source>
        <dbReference type="ARBA" id="ARBA00023242"/>
    </source>
</evidence>
<evidence type="ECO:0000259" key="10">
    <source>
        <dbReference type="SMART" id="SM00968"/>
    </source>
</evidence>
<dbReference type="InterPro" id="IPR010935">
    <property type="entry name" value="SMC_hinge"/>
</dbReference>
<feature type="domain" description="SMC hinge" evidence="10">
    <location>
        <begin position="550"/>
        <end position="666"/>
    </location>
</feature>
<dbReference type="PANTHER" id="PTHR18937">
    <property type="entry name" value="STRUCTURAL MAINTENANCE OF CHROMOSOMES SMC FAMILY MEMBER"/>
    <property type="match status" value="1"/>
</dbReference>
<dbReference type="Pfam" id="PF06470">
    <property type="entry name" value="SMC_hinge"/>
    <property type="match status" value="1"/>
</dbReference>
<keyword evidence="5 9" id="KW-0175">Coiled coil</keyword>
<evidence type="ECO:0000256" key="5">
    <source>
        <dbReference type="ARBA" id="ARBA00023054"/>
    </source>
</evidence>
<dbReference type="Gene3D" id="3.40.50.300">
    <property type="entry name" value="P-loop containing nucleotide triphosphate hydrolases"/>
    <property type="match status" value="2"/>
</dbReference>
<evidence type="ECO:0000313" key="11">
    <source>
        <dbReference type="EMBL" id="TVU20024.1"/>
    </source>
</evidence>
<dbReference type="AlphaFoldDB" id="A0A5J9U949"/>
<dbReference type="GO" id="GO:0007076">
    <property type="term" value="P:mitotic chromosome condensation"/>
    <property type="evidence" value="ECO:0007669"/>
    <property type="project" value="TreeGrafter"/>
</dbReference>
<reference evidence="11 12" key="1">
    <citation type="journal article" date="2019" name="Sci. Rep.">
        <title>A high-quality genome of Eragrostis curvula grass provides insights into Poaceae evolution and supports new strategies to enhance forage quality.</title>
        <authorList>
            <person name="Carballo J."/>
            <person name="Santos B.A.C.M."/>
            <person name="Zappacosta D."/>
            <person name="Garbus I."/>
            <person name="Selva J.P."/>
            <person name="Gallo C.A."/>
            <person name="Diaz A."/>
            <person name="Albertini E."/>
            <person name="Caccamo M."/>
            <person name="Echenique V."/>
        </authorList>
    </citation>
    <scope>NUCLEOTIDE SEQUENCE [LARGE SCALE GENOMIC DNA]</scope>
    <source>
        <strain evidence="12">cv. Victoria</strain>
        <tissue evidence="11">Leaf</tissue>
    </source>
</reference>